<reference evidence="1 2" key="1">
    <citation type="journal article" date="2016" name="Front. Microbiol.">
        <title>Comprehensive Phylogenetic Analysis of Bovine Non-aureus Staphylococci Species Based on Whole-Genome Sequencing.</title>
        <authorList>
            <person name="Naushad S."/>
            <person name="Barkema H.W."/>
            <person name="Luby C."/>
            <person name="Condas L.A."/>
            <person name="Nobrega D.B."/>
            <person name="Carson D.A."/>
            <person name="De Buck J."/>
        </authorList>
    </citation>
    <scope>NUCLEOTIDE SEQUENCE [LARGE SCALE GENOMIC DNA]</scope>
    <source>
        <strain evidence="1 2">SNUC 4337</strain>
    </source>
</reference>
<dbReference type="PANTHER" id="PTHR47153">
    <property type="entry name" value="LACTATE UTILIZATION PROTEIN B"/>
    <property type="match status" value="1"/>
</dbReference>
<name>A0A2T4S5S6_9STAP</name>
<comment type="caution">
    <text evidence="1">The sequence shown here is derived from an EMBL/GenBank/DDBJ whole genome shotgun (WGS) entry which is preliminary data.</text>
</comment>
<dbReference type="AlphaFoldDB" id="A0A2T4S5S6"/>
<evidence type="ECO:0000313" key="2">
    <source>
        <dbReference type="Proteomes" id="UP000240400"/>
    </source>
</evidence>
<dbReference type="EMBL" id="PZHR01000598">
    <property type="protein sequence ID" value="PTK45735.1"/>
    <property type="molecule type" value="Genomic_DNA"/>
</dbReference>
<proteinExistence type="predicted"/>
<evidence type="ECO:0000313" key="1">
    <source>
        <dbReference type="EMBL" id="PTK45735.1"/>
    </source>
</evidence>
<accession>A0A2T4S5S6</accession>
<dbReference type="PANTHER" id="PTHR47153:SF2">
    <property type="entry name" value="LACTATE UTILIZATION PROTEIN B"/>
    <property type="match status" value="1"/>
</dbReference>
<protein>
    <submittedName>
        <fullName evidence="1">Amino acid dehydrogenase</fullName>
    </submittedName>
</protein>
<sequence length="75" mass="8862">MGMRIGEKTFKEAFKVEKQNKFMRGAVSSAQDGLRVKKLKAQEELGNWEEWRQLSAEIRQHTLENLDYYLNQLSE</sequence>
<gene>
    <name evidence="1" type="ORF">BUZ61_16170</name>
</gene>
<dbReference type="Proteomes" id="UP000240400">
    <property type="component" value="Unassembled WGS sequence"/>
</dbReference>
<feature type="non-terminal residue" evidence="1">
    <location>
        <position position="75"/>
    </location>
</feature>
<dbReference type="GO" id="GO:0006089">
    <property type="term" value="P:lactate metabolic process"/>
    <property type="evidence" value="ECO:0007669"/>
    <property type="project" value="InterPro"/>
</dbReference>
<organism evidence="1 2">
    <name type="scientific">Staphylococcus nepalensis</name>
    <dbReference type="NCBI Taxonomy" id="214473"/>
    <lineage>
        <taxon>Bacteria</taxon>
        <taxon>Bacillati</taxon>
        <taxon>Bacillota</taxon>
        <taxon>Bacilli</taxon>
        <taxon>Bacillales</taxon>
        <taxon>Staphylococcaceae</taxon>
        <taxon>Staphylococcus</taxon>
    </lineage>
</organism>
<dbReference type="InterPro" id="IPR004452">
    <property type="entry name" value="LutB/LldF"/>
</dbReference>